<reference evidence="3" key="1">
    <citation type="submission" date="2025-08" db="UniProtKB">
        <authorList>
            <consortium name="RefSeq"/>
        </authorList>
    </citation>
    <scope>IDENTIFICATION</scope>
    <source>
        <tissue evidence="3">Silk gland</tissue>
    </source>
</reference>
<evidence type="ECO:0000256" key="1">
    <source>
        <dbReference type="SAM" id="MobiDB-lite"/>
    </source>
</evidence>
<name>A0A6J2KLV9_BOMMA</name>
<sequence length="792" mass="93147">MESELYTVIESDTVTELVIDNCIKSPNTMKEIRKRKNVEYQRRYRQRQKNKNETRTSTHEPVDKALLQWFKLQCDRGIPVNVPLLQGKAIFRYTVRHAKFHMLRELDKHMYLRNNPSVLYVIRTEKNIRKVNLAQRQQRYRKHIKDNENIYKMFKMKESLRKKEYRHKLKCSRLNAILQQKEGNFSQISENIYNSDNIQDKEREEITATNDVMSVNNTQQSVMQFHGNTPISSFLAPYEQHLECTTPQVLLRQNMDILGDGKITMESVNTLKRMADIDFNKPVEVEVTIINDEEIEFVSNWVTDYKIDNISNNFPIENNTVLTKGNYAHERDPFPREECISFDRNKDTAWTNTSLSKYINQHCELTSNIKPRDMIDSVSSNLIKIIKKLNQWYQQKNYEDCPKNITNSQYTYIKFYYFNLSYNAVTNIILPLSKTENFNESFIERTFEIAKANKIGTHLKQIEELYYEMLEWIKRINLSEFTLKQNNPSFSKSDFTNKQRAMKTEIIMNQDTSNQHFRNSPVHYDAQSKQDENNQSKLISSFNNYNAVDHDQHPFRTNNPQRSQSCNNNETTDPVYIELLNEQQVKAEPLNFQTGDNTCDESGERQNKNVQPTISISFETSTSPGVSLITGGFCKVCLKNTNLKCFNCYGPYYCGTSCQIAMPKIVVRECETLKNNISVRRRGKTSTERSRECRERKRALKNAASQGLNISSFIITKTKPKTPAERSRDYRARKRQKYEENQESNDLTRITVEVEVHQEHENSQPSTSTLLIEKNKTSRERVREFRARKKNH</sequence>
<protein>
    <submittedName>
        <fullName evidence="3">Uncharacterized protein LOC114252705 isoform X1</fullName>
    </submittedName>
</protein>
<dbReference type="OrthoDB" id="125347at2759"/>
<dbReference type="RefSeq" id="XP_028043100.1">
    <property type="nucleotide sequence ID" value="XM_028187299.1"/>
</dbReference>
<dbReference type="GeneID" id="114252705"/>
<evidence type="ECO:0000313" key="2">
    <source>
        <dbReference type="Proteomes" id="UP000504629"/>
    </source>
</evidence>
<feature type="compositionally biased region" description="Polar residues" evidence="1">
    <location>
        <begin position="555"/>
        <end position="570"/>
    </location>
</feature>
<organism evidence="2 3">
    <name type="scientific">Bombyx mandarina</name>
    <name type="common">Wild silk moth</name>
    <name type="synonym">Wild silkworm</name>
    <dbReference type="NCBI Taxonomy" id="7092"/>
    <lineage>
        <taxon>Eukaryota</taxon>
        <taxon>Metazoa</taxon>
        <taxon>Ecdysozoa</taxon>
        <taxon>Arthropoda</taxon>
        <taxon>Hexapoda</taxon>
        <taxon>Insecta</taxon>
        <taxon>Pterygota</taxon>
        <taxon>Neoptera</taxon>
        <taxon>Endopterygota</taxon>
        <taxon>Lepidoptera</taxon>
        <taxon>Glossata</taxon>
        <taxon>Ditrysia</taxon>
        <taxon>Bombycoidea</taxon>
        <taxon>Bombycidae</taxon>
        <taxon>Bombycinae</taxon>
        <taxon>Bombyx</taxon>
    </lineage>
</organism>
<dbReference type="KEGG" id="bman:114252705"/>
<gene>
    <name evidence="3" type="primary">LOC114252705</name>
</gene>
<feature type="region of interest" description="Disordered" evidence="1">
    <location>
        <begin position="549"/>
        <end position="570"/>
    </location>
</feature>
<dbReference type="Proteomes" id="UP000504629">
    <property type="component" value="Unplaced"/>
</dbReference>
<feature type="region of interest" description="Disordered" evidence="1">
    <location>
        <begin position="511"/>
        <end position="533"/>
    </location>
</feature>
<feature type="region of interest" description="Disordered" evidence="1">
    <location>
        <begin position="714"/>
        <end position="792"/>
    </location>
</feature>
<dbReference type="AlphaFoldDB" id="A0A6J2KLV9"/>
<feature type="compositionally biased region" description="Basic and acidic residues" evidence="1">
    <location>
        <begin position="50"/>
        <end position="59"/>
    </location>
</feature>
<accession>A0A6J2KLV9</accession>
<evidence type="ECO:0000313" key="3">
    <source>
        <dbReference type="RefSeq" id="XP_028043100.1"/>
    </source>
</evidence>
<keyword evidence="2" id="KW-1185">Reference proteome</keyword>
<feature type="compositionally biased region" description="Basic and acidic residues" evidence="1">
    <location>
        <begin position="773"/>
        <end position="785"/>
    </location>
</feature>
<feature type="region of interest" description="Disordered" evidence="1">
    <location>
        <begin position="34"/>
        <end position="59"/>
    </location>
</feature>
<proteinExistence type="predicted"/>
<feature type="compositionally biased region" description="Basic and acidic residues" evidence="1">
    <location>
        <begin position="752"/>
        <end position="762"/>
    </location>
</feature>